<dbReference type="OrthoDB" id="978691at2"/>
<proteinExistence type="predicted"/>
<keyword evidence="2" id="KW-1185">Reference proteome</keyword>
<evidence type="ECO:0000313" key="2">
    <source>
        <dbReference type="Proteomes" id="UP000011910"/>
    </source>
</evidence>
<sequence length="165" mass="18186">MYIPYPQLPAASRVWIYAAPRPFNQAELQHIEATAPAFLDDWATHGSPMQASYHILQGQFLVLAVNEAVQAASGCSIDSSMGYIRSLEQQFSLSLTDRSQVYVLQEGRVQAIPVAALKQRIADGALTPESLLLNTLAATKGALEQHWQQAAGQSWLKRYFKKALA</sequence>
<name>M7NMY1_9BACT</name>
<gene>
    <name evidence="1" type="ORF">ADICEAN_01769</name>
</gene>
<comment type="caution">
    <text evidence="1">The sequence shown here is derived from an EMBL/GenBank/DDBJ whole genome shotgun (WGS) entry which is preliminary data.</text>
</comment>
<evidence type="ECO:0000313" key="1">
    <source>
        <dbReference type="EMBL" id="EMR03110.1"/>
    </source>
</evidence>
<dbReference type="eggNOG" id="ENOG502ZBQZ">
    <property type="taxonomic scope" value="Bacteria"/>
</dbReference>
<dbReference type="EMBL" id="AODQ01000035">
    <property type="protein sequence ID" value="EMR03110.1"/>
    <property type="molecule type" value="Genomic_DNA"/>
</dbReference>
<accession>M7NMY1</accession>
<reference evidence="1 2" key="1">
    <citation type="journal article" date="2013" name="Genome Announc.">
        <title>Draft Genome Sequence of Cesiribacter andamanensis Strain AMV16T, Isolated from a Soil Sample from a Mud Volcano in the Andaman Islands, India.</title>
        <authorList>
            <person name="Shivaji S."/>
            <person name="Ara S."/>
            <person name="Begum Z."/>
            <person name="Srinivas T.N."/>
            <person name="Singh A."/>
            <person name="Kumar Pinnaka A."/>
        </authorList>
    </citation>
    <scope>NUCLEOTIDE SEQUENCE [LARGE SCALE GENOMIC DNA]</scope>
    <source>
        <strain evidence="1 2">AMV16</strain>
    </source>
</reference>
<dbReference type="RefSeq" id="WP_009195166.1">
    <property type="nucleotide sequence ID" value="NZ_AODQ01000035.1"/>
</dbReference>
<protein>
    <recommendedName>
        <fullName evidence="3">ABC transporter ATPase</fullName>
    </recommendedName>
</protein>
<dbReference type="Proteomes" id="UP000011910">
    <property type="component" value="Unassembled WGS sequence"/>
</dbReference>
<evidence type="ECO:0008006" key="3">
    <source>
        <dbReference type="Google" id="ProtNLM"/>
    </source>
</evidence>
<dbReference type="PATRIC" id="fig|1279009.4.peg.1799"/>
<dbReference type="AlphaFoldDB" id="M7NMY1"/>
<dbReference type="STRING" id="1279009.ADICEAN_01769"/>
<organism evidence="1 2">
    <name type="scientific">Cesiribacter andamanensis AMV16</name>
    <dbReference type="NCBI Taxonomy" id="1279009"/>
    <lineage>
        <taxon>Bacteria</taxon>
        <taxon>Pseudomonadati</taxon>
        <taxon>Bacteroidota</taxon>
        <taxon>Cytophagia</taxon>
        <taxon>Cytophagales</taxon>
        <taxon>Cesiribacteraceae</taxon>
        <taxon>Cesiribacter</taxon>
    </lineage>
</organism>